<dbReference type="GO" id="GO:0061630">
    <property type="term" value="F:ubiquitin protein ligase activity"/>
    <property type="evidence" value="ECO:0007669"/>
    <property type="project" value="UniProtKB-EC"/>
</dbReference>
<dbReference type="InterPro" id="IPR006845">
    <property type="entry name" value="Pex_N"/>
</dbReference>
<keyword evidence="8" id="KW-0812">Transmembrane</keyword>
<dbReference type="GO" id="GO:0016562">
    <property type="term" value="P:protein import into peroxisome matrix, receptor recycling"/>
    <property type="evidence" value="ECO:0007669"/>
    <property type="project" value="UniProtKB-ARBA"/>
</dbReference>
<dbReference type="EC" id="2.3.2.27" evidence="5"/>
<feature type="domain" description="Pex N-terminal" evidence="17">
    <location>
        <begin position="17"/>
        <end position="155"/>
    </location>
</feature>
<keyword evidence="19" id="KW-1185">Reference proteome</keyword>
<evidence type="ECO:0000256" key="13">
    <source>
        <dbReference type="ARBA" id="ARBA00022927"/>
    </source>
</evidence>
<evidence type="ECO:0000256" key="15">
    <source>
        <dbReference type="ARBA" id="ARBA00023136"/>
    </source>
</evidence>
<keyword evidence="7" id="KW-0808">Transferase</keyword>
<dbReference type="GO" id="GO:0008270">
    <property type="term" value="F:zinc ion binding"/>
    <property type="evidence" value="ECO:0007669"/>
    <property type="project" value="UniProtKB-KW"/>
</dbReference>
<evidence type="ECO:0000256" key="14">
    <source>
        <dbReference type="ARBA" id="ARBA00022989"/>
    </source>
</evidence>
<keyword evidence="16" id="KW-0576">Peroxisome</keyword>
<proteinExistence type="inferred from homology"/>
<reference evidence="18" key="1">
    <citation type="submission" date="2021-10" db="EMBL/GenBank/DDBJ databases">
        <title>De novo Genome Assembly of Clathrus columnatus (Basidiomycota, Fungi) Using Illumina and Nanopore Sequence Data.</title>
        <authorList>
            <person name="Ogiso-Tanaka E."/>
            <person name="Itagaki H."/>
            <person name="Hosoya T."/>
            <person name="Hosaka K."/>
        </authorList>
    </citation>
    <scope>NUCLEOTIDE SEQUENCE</scope>
    <source>
        <strain evidence="18">MO-923</strain>
    </source>
</reference>
<dbReference type="PANTHER" id="PTHR23350:SF0">
    <property type="entry name" value="PEROXISOME BIOGENESIS FACTOR 10"/>
    <property type="match status" value="1"/>
</dbReference>
<keyword evidence="9" id="KW-0479">Metal-binding</keyword>
<evidence type="ECO:0000256" key="6">
    <source>
        <dbReference type="ARBA" id="ARBA00022448"/>
    </source>
</evidence>
<comment type="catalytic activity">
    <reaction evidence="1">
        <text>S-ubiquitinyl-[E2 ubiquitin-conjugating enzyme]-L-cysteine + [acceptor protein]-L-lysine = [E2 ubiquitin-conjugating enzyme]-L-cysteine + N(6)-ubiquitinyl-[acceptor protein]-L-lysine.</text>
        <dbReference type="EC" id="2.3.2.27"/>
    </reaction>
</comment>
<keyword evidence="6" id="KW-0813">Transport</keyword>
<comment type="subcellular location">
    <subcellularLocation>
        <location evidence="2">Peroxisome membrane</location>
        <topology evidence="2">Multi-pass membrane protein</topology>
    </subcellularLocation>
</comment>
<dbReference type="Proteomes" id="UP001050691">
    <property type="component" value="Unassembled WGS sequence"/>
</dbReference>
<evidence type="ECO:0000256" key="5">
    <source>
        <dbReference type="ARBA" id="ARBA00012483"/>
    </source>
</evidence>
<evidence type="ECO:0000256" key="7">
    <source>
        <dbReference type="ARBA" id="ARBA00022679"/>
    </source>
</evidence>
<evidence type="ECO:0000256" key="1">
    <source>
        <dbReference type="ARBA" id="ARBA00000900"/>
    </source>
</evidence>
<keyword evidence="12" id="KW-0862">Zinc</keyword>
<accession>A0AAV5AC92</accession>
<organism evidence="18 19">
    <name type="scientific">Clathrus columnatus</name>
    <dbReference type="NCBI Taxonomy" id="1419009"/>
    <lineage>
        <taxon>Eukaryota</taxon>
        <taxon>Fungi</taxon>
        <taxon>Dikarya</taxon>
        <taxon>Basidiomycota</taxon>
        <taxon>Agaricomycotina</taxon>
        <taxon>Agaricomycetes</taxon>
        <taxon>Phallomycetidae</taxon>
        <taxon>Phallales</taxon>
        <taxon>Clathraceae</taxon>
        <taxon>Clathrus</taxon>
    </lineage>
</organism>
<dbReference type="EMBL" id="BPWL01000004">
    <property type="protein sequence ID" value="GJJ09550.1"/>
    <property type="molecule type" value="Genomic_DNA"/>
</dbReference>
<evidence type="ECO:0000313" key="18">
    <source>
        <dbReference type="EMBL" id="GJJ09550.1"/>
    </source>
</evidence>
<dbReference type="GO" id="GO:0005778">
    <property type="term" value="C:peroxisomal membrane"/>
    <property type="evidence" value="ECO:0007669"/>
    <property type="project" value="UniProtKB-SubCell"/>
</dbReference>
<sequence>MALLGFPFADQAQMSLQTLGEEYTDIWTVTSRKRLPSRKWRLILALASTLPSYMLHRFLRYMNENHPDLSLTKRLSIVPNILDLVSEVNLMAFYFWGSYYQTIKRLFRFRNVILLYGLFYECVFIVSQITTIPPNPNLEPPSYSLLGVFISIRLAYQSIKFASSLTTSFSRTMPYTSTSEKEGENELLLDQKSVSSLLKSVESTKPEDDENTVLNVSQLSEEEKSSRRCALSPIYISPADSSFTGWGGTVKLLGEPVGRIDECVSGKKLLGYNLPLVGFEIAQ</sequence>
<evidence type="ECO:0000313" key="19">
    <source>
        <dbReference type="Proteomes" id="UP001050691"/>
    </source>
</evidence>
<keyword evidence="15" id="KW-0472">Membrane</keyword>
<comment type="caution">
    <text evidence="18">The sequence shown here is derived from an EMBL/GenBank/DDBJ whole genome shotgun (WGS) entry which is preliminary data.</text>
</comment>
<gene>
    <name evidence="18" type="ORF">Clacol_003773</name>
</gene>
<dbReference type="AlphaFoldDB" id="A0AAV5AC92"/>
<evidence type="ECO:0000256" key="2">
    <source>
        <dbReference type="ARBA" id="ARBA00004585"/>
    </source>
</evidence>
<dbReference type="GO" id="GO:0016567">
    <property type="term" value="P:protein ubiquitination"/>
    <property type="evidence" value="ECO:0007669"/>
    <property type="project" value="UniProtKB-ARBA"/>
</dbReference>
<comment type="similarity">
    <text evidence="4">Belongs to the pex2/pex10/pex12 family.</text>
</comment>
<evidence type="ECO:0000256" key="4">
    <source>
        <dbReference type="ARBA" id="ARBA00008704"/>
    </source>
</evidence>
<evidence type="ECO:0000256" key="11">
    <source>
        <dbReference type="ARBA" id="ARBA00022786"/>
    </source>
</evidence>
<evidence type="ECO:0000256" key="8">
    <source>
        <dbReference type="ARBA" id="ARBA00022692"/>
    </source>
</evidence>
<dbReference type="InterPro" id="IPR025654">
    <property type="entry name" value="PEX2/10"/>
</dbReference>
<evidence type="ECO:0000256" key="3">
    <source>
        <dbReference type="ARBA" id="ARBA00004906"/>
    </source>
</evidence>
<protein>
    <recommendedName>
        <fullName evidence="5">RING-type E3 ubiquitin transferase</fullName>
        <ecNumber evidence="5">2.3.2.27</ecNumber>
    </recommendedName>
</protein>
<name>A0AAV5AC92_9AGAM</name>
<evidence type="ECO:0000256" key="10">
    <source>
        <dbReference type="ARBA" id="ARBA00022771"/>
    </source>
</evidence>
<keyword evidence="13" id="KW-0653">Protein transport</keyword>
<comment type="pathway">
    <text evidence="3">Protein modification; protein ubiquitination.</text>
</comment>
<evidence type="ECO:0000256" key="16">
    <source>
        <dbReference type="ARBA" id="ARBA00023140"/>
    </source>
</evidence>
<evidence type="ECO:0000256" key="12">
    <source>
        <dbReference type="ARBA" id="ARBA00022833"/>
    </source>
</evidence>
<evidence type="ECO:0000259" key="17">
    <source>
        <dbReference type="Pfam" id="PF04757"/>
    </source>
</evidence>
<keyword evidence="11" id="KW-0833">Ubl conjugation pathway</keyword>
<dbReference type="Pfam" id="PF04757">
    <property type="entry name" value="Pex2_Pex12"/>
    <property type="match status" value="1"/>
</dbReference>
<dbReference type="PANTHER" id="PTHR23350">
    <property type="entry name" value="PEROXISOME ASSEMBLY PROTEIN 10"/>
    <property type="match status" value="1"/>
</dbReference>
<keyword evidence="10" id="KW-0863">Zinc-finger</keyword>
<keyword evidence="14" id="KW-1133">Transmembrane helix</keyword>
<evidence type="ECO:0000256" key="9">
    <source>
        <dbReference type="ARBA" id="ARBA00022723"/>
    </source>
</evidence>